<keyword evidence="2" id="KW-1185">Reference proteome</keyword>
<reference evidence="1 2" key="1">
    <citation type="submission" date="2018-10" db="EMBL/GenBank/DDBJ databases">
        <title>Genomic Encyclopedia of Archaeal and Bacterial Type Strains, Phase II (KMG-II): from individual species to whole genera.</title>
        <authorList>
            <person name="Goeker M."/>
        </authorList>
    </citation>
    <scope>NUCLEOTIDE SEQUENCE [LARGE SCALE GENOMIC DNA]</scope>
    <source>
        <strain evidence="1 2">DSM 23424</strain>
    </source>
</reference>
<evidence type="ECO:0000313" key="2">
    <source>
        <dbReference type="Proteomes" id="UP000271339"/>
    </source>
</evidence>
<name>A0A3L9YQ76_9FLAO</name>
<protein>
    <submittedName>
        <fullName evidence="1">Uncharacterized protein</fullName>
    </submittedName>
</protein>
<proteinExistence type="predicted"/>
<dbReference type="Proteomes" id="UP000271339">
    <property type="component" value="Unassembled WGS sequence"/>
</dbReference>
<organism evidence="1 2">
    <name type="scientific">Ulvibacter antarcticus</name>
    <dbReference type="NCBI Taxonomy" id="442714"/>
    <lineage>
        <taxon>Bacteria</taxon>
        <taxon>Pseudomonadati</taxon>
        <taxon>Bacteroidota</taxon>
        <taxon>Flavobacteriia</taxon>
        <taxon>Flavobacteriales</taxon>
        <taxon>Flavobacteriaceae</taxon>
        <taxon>Ulvibacter</taxon>
    </lineage>
</organism>
<dbReference type="EMBL" id="REFC01000017">
    <property type="protein sequence ID" value="RMA56642.1"/>
    <property type="molecule type" value="Genomic_DNA"/>
</dbReference>
<evidence type="ECO:0000313" key="1">
    <source>
        <dbReference type="EMBL" id="RMA56642.1"/>
    </source>
</evidence>
<dbReference type="AlphaFoldDB" id="A0A3L9YQ76"/>
<comment type="caution">
    <text evidence="1">The sequence shown here is derived from an EMBL/GenBank/DDBJ whole genome shotgun (WGS) entry which is preliminary data.</text>
</comment>
<dbReference type="RefSeq" id="WP_121908863.1">
    <property type="nucleotide sequence ID" value="NZ_REFC01000017.1"/>
</dbReference>
<sequence>MSQSNVDYVRMNEEKILKLLRRYDANNFKKLRSLQLKQVYCFLKENLTSGNRWTFSKLYQFQHKTGIPLTILEHNIKLFCLVYYKKRKKGIKSFIKYVNRLSKTEEQRRYKKSRLSFQISVKDGEYENFLKAVILLNETLEGSNKDKIRVLNYIIHTGFTDKTFLKHYYNEKKNTY</sequence>
<accession>A0A3L9YQ76</accession>
<gene>
    <name evidence="1" type="ORF">BXY75_3345</name>
</gene>